<proteinExistence type="predicted"/>
<dbReference type="Proteomes" id="UP000265560">
    <property type="component" value="Chromosome"/>
</dbReference>
<dbReference type="RefSeq" id="WP_119893111.1">
    <property type="nucleotide sequence ID" value="NZ_CP032419.1"/>
</dbReference>
<dbReference type="SUPFAM" id="SSF46894">
    <property type="entry name" value="C-terminal effector domain of the bipartite response regulators"/>
    <property type="match status" value="1"/>
</dbReference>
<gene>
    <name evidence="5" type="ORF">D3880_08915</name>
</gene>
<dbReference type="AlphaFoldDB" id="A0A385Z1X8"/>
<feature type="domain" description="HTH luxR-type" evidence="4">
    <location>
        <begin position="203"/>
        <end position="268"/>
    </location>
</feature>
<dbReference type="GO" id="GO:0006355">
    <property type="term" value="P:regulation of DNA-templated transcription"/>
    <property type="evidence" value="ECO:0007669"/>
    <property type="project" value="InterPro"/>
</dbReference>
<evidence type="ECO:0000259" key="4">
    <source>
        <dbReference type="PROSITE" id="PS50043"/>
    </source>
</evidence>
<evidence type="ECO:0000313" key="6">
    <source>
        <dbReference type="Proteomes" id="UP000265560"/>
    </source>
</evidence>
<evidence type="ECO:0000256" key="2">
    <source>
        <dbReference type="ARBA" id="ARBA00023125"/>
    </source>
</evidence>
<keyword evidence="6" id="KW-1185">Reference proteome</keyword>
<dbReference type="EMBL" id="CP032419">
    <property type="protein sequence ID" value="AYC32490.1"/>
    <property type="molecule type" value="Genomic_DNA"/>
</dbReference>
<keyword evidence="2" id="KW-0238">DNA-binding</keyword>
<dbReference type="PANTHER" id="PTHR44688">
    <property type="entry name" value="DNA-BINDING TRANSCRIPTIONAL ACTIVATOR DEVR_DOSR"/>
    <property type="match status" value="1"/>
</dbReference>
<dbReference type="InterPro" id="IPR016032">
    <property type="entry name" value="Sig_transdc_resp-reg_C-effctor"/>
</dbReference>
<evidence type="ECO:0000256" key="3">
    <source>
        <dbReference type="ARBA" id="ARBA00023163"/>
    </source>
</evidence>
<dbReference type="GO" id="GO:0003677">
    <property type="term" value="F:DNA binding"/>
    <property type="evidence" value="ECO:0007669"/>
    <property type="project" value="UniProtKB-KW"/>
</dbReference>
<dbReference type="Pfam" id="PF00196">
    <property type="entry name" value="GerE"/>
    <property type="match status" value="1"/>
</dbReference>
<keyword evidence="3" id="KW-0804">Transcription</keyword>
<protein>
    <submittedName>
        <fullName evidence="5">LuxR family transcriptional regulator</fullName>
    </submittedName>
</protein>
<evidence type="ECO:0000256" key="1">
    <source>
        <dbReference type="ARBA" id="ARBA00023015"/>
    </source>
</evidence>
<dbReference type="Gene3D" id="1.10.10.10">
    <property type="entry name" value="Winged helix-like DNA-binding domain superfamily/Winged helix DNA-binding domain"/>
    <property type="match status" value="1"/>
</dbReference>
<dbReference type="KEGG" id="pcav:D3880_08915"/>
<dbReference type="InterPro" id="IPR000792">
    <property type="entry name" value="Tscrpt_reg_LuxR_C"/>
</dbReference>
<dbReference type="SMART" id="SM00421">
    <property type="entry name" value="HTH_LUXR"/>
    <property type="match status" value="1"/>
</dbReference>
<dbReference type="PRINTS" id="PR00038">
    <property type="entry name" value="HTHLUXR"/>
</dbReference>
<accession>A0A385Z1X8</accession>
<dbReference type="CDD" id="cd06170">
    <property type="entry name" value="LuxR_C_like"/>
    <property type="match status" value="1"/>
</dbReference>
<dbReference type="InterPro" id="IPR036388">
    <property type="entry name" value="WH-like_DNA-bd_sf"/>
</dbReference>
<organism evidence="5 6">
    <name type="scientific">Pseudomonas cavernae</name>
    <dbReference type="NCBI Taxonomy" id="2320867"/>
    <lineage>
        <taxon>Bacteria</taxon>
        <taxon>Pseudomonadati</taxon>
        <taxon>Pseudomonadota</taxon>
        <taxon>Gammaproteobacteria</taxon>
        <taxon>Pseudomonadales</taxon>
        <taxon>Pseudomonadaceae</taxon>
        <taxon>Pseudomonas</taxon>
    </lineage>
</organism>
<keyword evidence="1" id="KW-0805">Transcription regulation</keyword>
<dbReference type="OrthoDB" id="343383at2"/>
<evidence type="ECO:0000313" key="5">
    <source>
        <dbReference type="EMBL" id="AYC32490.1"/>
    </source>
</evidence>
<sequence>MQSISLDSLGRWHSVLARALAASHGPELPAALIDAIDSLVKVESVMISLERKGRAPTLLYERGIPAENRQQVIRRYFSRGYLLDPFCLAVEEGLAEGFYSLADIAPDDFFSSEYYKAYYLGAGSVEDCYFILDVGEQAKISICLYNGLSTTRFSAEQLAVLRALDPIVRELAHQYWGNSFGPSMAVEAAAPGTFNQQLPSAFLSFGQQVLTEREQEVCRLLLRGHSAKSSARVLEISPETVRMHRKNLYTKLEISSQAELFAQFIDWLTLCQTAATARVPESPRF</sequence>
<name>A0A385Z1X8_9PSED</name>
<reference evidence="6" key="1">
    <citation type="submission" date="2018-09" db="EMBL/GenBank/DDBJ databases">
        <authorList>
            <person name="Zhu H."/>
        </authorList>
    </citation>
    <scope>NUCLEOTIDE SEQUENCE [LARGE SCALE GENOMIC DNA]</scope>
    <source>
        <strain evidence="6">K2W31S-8</strain>
    </source>
</reference>
<dbReference type="PROSITE" id="PS50043">
    <property type="entry name" value="HTH_LUXR_2"/>
    <property type="match status" value="1"/>
</dbReference>
<dbReference type="PANTHER" id="PTHR44688:SF16">
    <property type="entry name" value="DNA-BINDING TRANSCRIPTIONAL ACTIVATOR DEVR_DOSR"/>
    <property type="match status" value="1"/>
</dbReference>